<dbReference type="Proteomes" id="UP000324222">
    <property type="component" value="Unassembled WGS sequence"/>
</dbReference>
<proteinExistence type="predicted"/>
<evidence type="ECO:0000313" key="2">
    <source>
        <dbReference type="Proteomes" id="UP000324222"/>
    </source>
</evidence>
<dbReference type="EMBL" id="VSRR010004177">
    <property type="protein sequence ID" value="MPC38805.1"/>
    <property type="molecule type" value="Genomic_DNA"/>
</dbReference>
<name>A0A5B7EZB8_PORTR</name>
<keyword evidence="2" id="KW-1185">Reference proteome</keyword>
<reference evidence="1 2" key="1">
    <citation type="submission" date="2019-05" db="EMBL/GenBank/DDBJ databases">
        <title>Another draft genome of Portunus trituberculatus and its Hox gene families provides insights of decapod evolution.</title>
        <authorList>
            <person name="Jeong J.-H."/>
            <person name="Song I."/>
            <person name="Kim S."/>
            <person name="Choi T."/>
            <person name="Kim D."/>
            <person name="Ryu S."/>
            <person name="Kim W."/>
        </authorList>
    </citation>
    <scope>NUCLEOTIDE SEQUENCE [LARGE SCALE GENOMIC DNA]</scope>
    <source>
        <tissue evidence="1">Muscle</tissue>
    </source>
</reference>
<accession>A0A5B7EZB8</accession>
<dbReference type="AlphaFoldDB" id="A0A5B7EZB8"/>
<evidence type="ECO:0000313" key="1">
    <source>
        <dbReference type="EMBL" id="MPC38805.1"/>
    </source>
</evidence>
<sequence>MSSREAVSHAARRAVWAIFKAEWHREANALVGPRRWVHCQHQQQTLRPQTFLLVPRKVPLCRPTFHRQFSLSL</sequence>
<protein>
    <submittedName>
        <fullName evidence="1">Uncharacterized protein</fullName>
    </submittedName>
</protein>
<organism evidence="1 2">
    <name type="scientific">Portunus trituberculatus</name>
    <name type="common">Swimming crab</name>
    <name type="synonym">Neptunus trituberculatus</name>
    <dbReference type="NCBI Taxonomy" id="210409"/>
    <lineage>
        <taxon>Eukaryota</taxon>
        <taxon>Metazoa</taxon>
        <taxon>Ecdysozoa</taxon>
        <taxon>Arthropoda</taxon>
        <taxon>Crustacea</taxon>
        <taxon>Multicrustacea</taxon>
        <taxon>Malacostraca</taxon>
        <taxon>Eumalacostraca</taxon>
        <taxon>Eucarida</taxon>
        <taxon>Decapoda</taxon>
        <taxon>Pleocyemata</taxon>
        <taxon>Brachyura</taxon>
        <taxon>Eubrachyura</taxon>
        <taxon>Portunoidea</taxon>
        <taxon>Portunidae</taxon>
        <taxon>Portuninae</taxon>
        <taxon>Portunus</taxon>
    </lineage>
</organism>
<comment type="caution">
    <text evidence="1">The sequence shown here is derived from an EMBL/GenBank/DDBJ whole genome shotgun (WGS) entry which is preliminary data.</text>
</comment>
<gene>
    <name evidence="1" type="ORF">E2C01_032321</name>
</gene>